<feature type="region of interest" description="Disordered" evidence="1">
    <location>
        <begin position="1"/>
        <end position="24"/>
    </location>
</feature>
<dbReference type="Proteomes" id="UP000636579">
    <property type="component" value="Unassembled WGS sequence"/>
</dbReference>
<reference evidence="2 3" key="1">
    <citation type="submission" date="2020-10" db="EMBL/GenBank/DDBJ databases">
        <title>Sequencing the genomes of 1000 actinobacteria strains.</title>
        <authorList>
            <person name="Klenk H.-P."/>
        </authorList>
    </citation>
    <scope>NUCLEOTIDE SEQUENCE [LARGE SCALE GENOMIC DNA]</scope>
    <source>
        <strain evidence="2 3">DSM 15474</strain>
    </source>
</reference>
<proteinExistence type="predicted"/>
<organism evidence="2 3">
    <name type="scientific">Nesterenkonia halotolerans</name>
    <dbReference type="NCBI Taxonomy" id="225325"/>
    <lineage>
        <taxon>Bacteria</taxon>
        <taxon>Bacillati</taxon>
        <taxon>Actinomycetota</taxon>
        <taxon>Actinomycetes</taxon>
        <taxon>Micrococcales</taxon>
        <taxon>Micrococcaceae</taxon>
        <taxon>Nesterenkonia</taxon>
    </lineage>
</organism>
<accession>A0ABR9J2N6</accession>
<keyword evidence="3" id="KW-1185">Reference proteome</keyword>
<sequence>MSQSRVTAPQISASQKPKGPASYFPSIEEKYGEPMQHWIDLAVQLLDSGLSHMETVNHLKEKHQLGHGHANAIVAYVKAKLAE</sequence>
<evidence type="ECO:0000313" key="2">
    <source>
        <dbReference type="EMBL" id="MBE1513271.1"/>
    </source>
</evidence>
<evidence type="ECO:0008006" key="4">
    <source>
        <dbReference type="Google" id="ProtNLM"/>
    </source>
</evidence>
<dbReference type="RefSeq" id="WP_192590188.1">
    <property type="nucleotide sequence ID" value="NZ_JADBEE010000001.1"/>
</dbReference>
<dbReference type="InterPro" id="IPR025629">
    <property type="entry name" value="DUF4287"/>
</dbReference>
<dbReference type="EMBL" id="JADBEE010000001">
    <property type="protein sequence ID" value="MBE1513271.1"/>
    <property type="molecule type" value="Genomic_DNA"/>
</dbReference>
<evidence type="ECO:0000256" key="1">
    <source>
        <dbReference type="SAM" id="MobiDB-lite"/>
    </source>
</evidence>
<feature type="compositionally biased region" description="Polar residues" evidence="1">
    <location>
        <begin position="1"/>
        <end position="15"/>
    </location>
</feature>
<gene>
    <name evidence="2" type="ORF">H4W26_000026</name>
</gene>
<protein>
    <recommendedName>
        <fullName evidence="4">DUF4287 domain-containing protein</fullName>
    </recommendedName>
</protein>
<comment type="caution">
    <text evidence="2">The sequence shown here is derived from an EMBL/GenBank/DDBJ whole genome shotgun (WGS) entry which is preliminary data.</text>
</comment>
<dbReference type="Pfam" id="PF14117">
    <property type="entry name" value="DUF4287"/>
    <property type="match status" value="1"/>
</dbReference>
<name>A0ABR9J2N6_9MICC</name>
<evidence type="ECO:0000313" key="3">
    <source>
        <dbReference type="Proteomes" id="UP000636579"/>
    </source>
</evidence>